<dbReference type="GO" id="GO:0016760">
    <property type="term" value="F:cellulose synthase (UDP-forming) activity"/>
    <property type="evidence" value="ECO:0007669"/>
    <property type="project" value="InterPro"/>
</dbReference>
<evidence type="ECO:0000313" key="13">
    <source>
        <dbReference type="EMBL" id="KAK1300342.1"/>
    </source>
</evidence>
<dbReference type="GO" id="GO:0030244">
    <property type="term" value="P:cellulose biosynthetic process"/>
    <property type="evidence" value="ECO:0007669"/>
    <property type="project" value="InterPro"/>
</dbReference>
<dbReference type="GO" id="GO:0016020">
    <property type="term" value="C:membrane"/>
    <property type="evidence" value="ECO:0007669"/>
    <property type="project" value="InterPro"/>
</dbReference>
<dbReference type="Proteomes" id="UP001180020">
    <property type="component" value="Unassembled WGS sequence"/>
</dbReference>
<dbReference type="Gene3D" id="3.90.550.10">
    <property type="entry name" value="Spore Coat Polysaccharide Biosynthesis Protein SpsA, Chain A"/>
    <property type="match status" value="1"/>
</dbReference>
<dbReference type="EMBL" id="JAUJYO010000013">
    <property type="protein sequence ID" value="KAK1300342.1"/>
    <property type="molecule type" value="Genomic_DNA"/>
</dbReference>
<evidence type="ECO:0000256" key="9">
    <source>
        <dbReference type="PIRSR" id="PIRSR605150-2"/>
    </source>
</evidence>
<keyword evidence="3" id="KW-0808">Transferase</keyword>
<keyword evidence="5 12" id="KW-1133">Transmembrane helix</keyword>
<dbReference type="GO" id="GO:0071669">
    <property type="term" value="P:plant-type cell wall organization or biogenesis"/>
    <property type="evidence" value="ECO:0007669"/>
    <property type="project" value="UniProtKB-ARBA"/>
</dbReference>
<evidence type="ECO:0000256" key="5">
    <source>
        <dbReference type="ARBA" id="ARBA00022989"/>
    </source>
</evidence>
<dbReference type="Pfam" id="PF03552">
    <property type="entry name" value="Cellulose_synt"/>
    <property type="match status" value="2"/>
</dbReference>
<dbReference type="PANTHER" id="PTHR13301">
    <property type="entry name" value="X-BOX TRANSCRIPTION FACTOR-RELATED"/>
    <property type="match status" value="1"/>
</dbReference>
<feature type="transmembrane region" description="Helical" evidence="12">
    <location>
        <begin position="564"/>
        <end position="583"/>
    </location>
</feature>
<feature type="binding site" evidence="10">
    <location>
        <position position="270"/>
    </location>
    <ligand>
        <name>Mn(2+)</name>
        <dbReference type="ChEBI" id="CHEBI:29035"/>
    </ligand>
</feature>
<proteinExistence type="predicted"/>
<comment type="caution">
    <text evidence="13">The sequence shown here is derived from an EMBL/GenBank/DDBJ whole genome shotgun (WGS) entry which is preliminary data.</text>
</comment>
<sequence>MESHSTPLPLQERLPQNNNPKRAIELLILSLLLILLSHRLSLIGVHGAPWILAALCESWFAFIWALTVNAKWNPAVYRTFPENISKRFKDLPHLDVFVTTADASLEPPIITVDTVLSVLAVDYPPERLACYVSDDGCSGATYRALVEASEFARLWVPFCKRHGVRTRAPSVYFSAAEIGSDGGGSPEFLDEWRMMKKEYEELRQRIEQKINDFASFQCEEDAKDFSGIEVRNHPSIIKVIWENKQAGPDGIPHLIYVAREKSAKHPYHYKAGAMNVLTRVSAVMTNAPFMLNLDCDMFANNSKIMLHAMCLMLGFDNEVQSGFVQCPQQFHGALKDDPFGNQVVVLQQYIICGIAGIQGPPYGGTGCFHRRKVIYGVSPGHGDSEKITKERFGHSRELMESATQTTKGTTKKEVGIYDLSSSLEAAKIVARSDYEFDTSWGKEMGWLYGSTAEDINTGVRIHANGWGSVRCTPDPPGFLGNAPVGGPESMTQLKRWATGLFEIIVGHNSPLIAVVTKKLRLRQCLAYMVINLWAARSLPELCYALLLAYCVLSGVAFLPKGPMVMVPITLFMIYNAHTLMEYLHCGLSPRAWWNNQRMQRVTSATAWLFGLLGVVLKLLGISETIFEITRKEQTSISDEEEIDGDAGRFTFDSSPLFVPATSIVLVNLVAIGVGLFRGGGGEGVGLGEVACCAWVVLCFWAFVRGMFGKGRYGIPWSTIGKAGVLCSLFLGLCMLG</sequence>
<feature type="transmembrane region" description="Helical" evidence="12">
    <location>
        <begin position="656"/>
        <end position="676"/>
    </location>
</feature>
<evidence type="ECO:0000256" key="6">
    <source>
        <dbReference type="ARBA" id="ARBA00023136"/>
    </source>
</evidence>
<feature type="active site" evidence="8">
    <location>
        <position position="454"/>
    </location>
</feature>
<keyword evidence="6 12" id="KW-0472">Membrane</keyword>
<feature type="transmembrane region" description="Helical" evidence="12">
    <location>
        <begin position="714"/>
        <end position="735"/>
    </location>
</feature>
<evidence type="ECO:0000256" key="12">
    <source>
        <dbReference type="SAM" id="Phobius"/>
    </source>
</evidence>
<keyword evidence="11" id="KW-0175">Coiled coil</keyword>
<reference evidence="13" key="1">
    <citation type="journal article" date="2023" name="Nat. Commun.">
        <title>Diploid and tetraploid genomes of Acorus and the evolution of monocots.</title>
        <authorList>
            <person name="Ma L."/>
            <person name="Liu K.W."/>
            <person name="Li Z."/>
            <person name="Hsiao Y.Y."/>
            <person name="Qi Y."/>
            <person name="Fu T."/>
            <person name="Tang G.D."/>
            <person name="Zhang D."/>
            <person name="Sun W.H."/>
            <person name="Liu D.K."/>
            <person name="Li Y."/>
            <person name="Chen G.Z."/>
            <person name="Liu X.D."/>
            <person name="Liao X.Y."/>
            <person name="Jiang Y.T."/>
            <person name="Yu X."/>
            <person name="Hao Y."/>
            <person name="Huang J."/>
            <person name="Zhao X.W."/>
            <person name="Ke S."/>
            <person name="Chen Y.Y."/>
            <person name="Wu W.L."/>
            <person name="Hsu J.L."/>
            <person name="Lin Y.F."/>
            <person name="Huang M.D."/>
            <person name="Li C.Y."/>
            <person name="Huang L."/>
            <person name="Wang Z.W."/>
            <person name="Zhao X."/>
            <person name="Zhong W.Y."/>
            <person name="Peng D.H."/>
            <person name="Ahmad S."/>
            <person name="Lan S."/>
            <person name="Zhang J.S."/>
            <person name="Tsai W.C."/>
            <person name="Van de Peer Y."/>
            <person name="Liu Z.J."/>
        </authorList>
    </citation>
    <scope>NUCLEOTIDE SEQUENCE</scope>
    <source>
        <strain evidence="13">CP</strain>
    </source>
</reference>
<evidence type="ECO:0000313" key="14">
    <source>
        <dbReference type="Proteomes" id="UP001180020"/>
    </source>
</evidence>
<evidence type="ECO:0000256" key="2">
    <source>
        <dbReference type="ARBA" id="ARBA00022676"/>
    </source>
</evidence>
<keyword evidence="7" id="KW-0961">Cell wall biogenesis/degradation</keyword>
<evidence type="ECO:0000256" key="11">
    <source>
        <dbReference type="SAM" id="Coils"/>
    </source>
</evidence>
<keyword evidence="4 12" id="KW-0812">Transmembrane</keyword>
<evidence type="ECO:0000256" key="4">
    <source>
        <dbReference type="ARBA" id="ARBA00022692"/>
    </source>
</evidence>
<feature type="transmembrane region" description="Helical" evidence="12">
    <location>
        <begin position="541"/>
        <end position="558"/>
    </location>
</feature>
<evidence type="ECO:0000256" key="10">
    <source>
        <dbReference type="PIRSR" id="PIRSR605150-3"/>
    </source>
</evidence>
<name>A0AAV9DG58_ACOCL</name>
<feature type="coiled-coil region" evidence="11">
    <location>
        <begin position="189"/>
        <end position="219"/>
    </location>
</feature>
<protein>
    <submittedName>
        <fullName evidence="13">Cellulose synthase-like protein H1</fullName>
    </submittedName>
</protein>
<feature type="binding site" evidence="10">
    <location>
        <position position="294"/>
    </location>
    <ligand>
        <name>Mn(2+)</name>
        <dbReference type="ChEBI" id="CHEBI:29035"/>
    </ligand>
</feature>
<evidence type="ECO:0000256" key="7">
    <source>
        <dbReference type="ARBA" id="ARBA00023316"/>
    </source>
</evidence>
<keyword evidence="14" id="KW-1185">Reference proteome</keyword>
<comment type="subcellular location">
    <subcellularLocation>
        <location evidence="1">Endomembrane system</location>
        <topology evidence="1">Multi-pass membrane protein</topology>
    </subcellularLocation>
</comment>
<accession>A0AAV9DG58</accession>
<dbReference type="InterPro" id="IPR029044">
    <property type="entry name" value="Nucleotide-diphossugar_trans"/>
</dbReference>
<dbReference type="AlphaFoldDB" id="A0AAV9DG58"/>
<dbReference type="InterPro" id="IPR005150">
    <property type="entry name" value="Cellulose_synth"/>
</dbReference>
<keyword evidence="2" id="KW-0328">Glycosyltransferase</keyword>
<feature type="binding site" evidence="9">
    <location>
        <position position="106"/>
    </location>
    <ligand>
        <name>UDP-alpha-D-glucose</name>
        <dbReference type="ChEBI" id="CHEBI:58885"/>
    </ligand>
</feature>
<feature type="transmembrane region" description="Helical" evidence="12">
    <location>
        <begin position="683"/>
        <end position="702"/>
    </location>
</feature>
<feature type="transmembrane region" description="Helical" evidence="12">
    <location>
        <begin position="604"/>
        <end position="622"/>
    </location>
</feature>
<dbReference type="SUPFAM" id="SSF53448">
    <property type="entry name" value="Nucleotide-diphospho-sugar transferases"/>
    <property type="match status" value="1"/>
</dbReference>
<reference evidence="13" key="2">
    <citation type="submission" date="2023-06" db="EMBL/GenBank/DDBJ databases">
        <authorList>
            <person name="Ma L."/>
            <person name="Liu K.-W."/>
            <person name="Li Z."/>
            <person name="Hsiao Y.-Y."/>
            <person name="Qi Y."/>
            <person name="Fu T."/>
            <person name="Tang G."/>
            <person name="Zhang D."/>
            <person name="Sun W.-H."/>
            <person name="Liu D.-K."/>
            <person name="Li Y."/>
            <person name="Chen G.-Z."/>
            <person name="Liu X.-D."/>
            <person name="Liao X.-Y."/>
            <person name="Jiang Y.-T."/>
            <person name="Yu X."/>
            <person name="Hao Y."/>
            <person name="Huang J."/>
            <person name="Zhao X.-W."/>
            <person name="Ke S."/>
            <person name="Chen Y.-Y."/>
            <person name="Wu W.-L."/>
            <person name="Hsu J.-L."/>
            <person name="Lin Y.-F."/>
            <person name="Huang M.-D."/>
            <person name="Li C.-Y."/>
            <person name="Huang L."/>
            <person name="Wang Z.-W."/>
            <person name="Zhao X."/>
            <person name="Zhong W.-Y."/>
            <person name="Peng D.-H."/>
            <person name="Ahmad S."/>
            <person name="Lan S."/>
            <person name="Zhang J.-S."/>
            <person name="Tsai W.-C."/>
            <person name="Van De Peer Y."/>
            <person name="Liu Z.-J."/>
        </authorList>
    </citation>
    <scope>NUCLEOTIDE SEQUENCE</scope>
    <source>
        <strain evidence="13">CP</strain>
        <tissue evidence="13">Leaves</tissue>
    </source>
</reference>
<organism evidence="13 14">
    <name type="scientific">Acorus calamus</name>
    <name type="common">Sweet flag</name>
    <dbReference type="NCBI Taxonomy" id="4465"/>
    <lineage>
        <taxon>Eukaryota</taxon>
        <taxon>Viridiplantae</taxon>
        <taxon>Streptophyta</taxon>
        <taxon>Embryophyta</taxon>
        <taxon>Tracheophyta</taxon>
        <taxon>Spermatophyta</taxon>
        <taxon>Magnoliopsida</taxon>
        <taxon>Liliopsida</taxon>
        <taxon>Acoraceae</taxon>
        <taxon>Acorus</taxon>
    </lineage>
</organism>
<evidence type="ECO:0000256" key="3">
    <source>
        <dbReference type="ARBA" id="ARBA00022679"/>
    </source>
</evidence>
<evidence type="ECO:0000256" key="8">
    <source>
        <dbReference type="PIRSR" id="PIRSR605150-1"/>
    </source>
</evidence>
<evidence type="ECO:0000256" key="1">
    <source>
        <dbReference type="ARBA" id="ARBA00004127"/>
    </source>
</evidence>
<gene>
    <name evidence="13" type="primary">CSLH1</name>
    <name evidence="13" type="ORF">QJS10_CPB13g00627</name>
</gene>
<feature type="binding site" evidence="9">
    <location>
        <position position="135"/>
    </location>
    <ligand>
        <name>UDP-alpha-D-glucose</name>
        <dbReference type="ChEBI" id="CHEBI:58885"/>
    </ligand>
</feature>
<feature type="active site" evidence="8">
    <location>
        <position position="135"/>
    </location>
</feature>
<dbReference type="GO" id="GO:0012505">
    <property type="term" value="C:endomembrane system"/>
    <property type="evidence" value="ECO:0007669"/>
    <property type="project" value="UniProtKB-SubCell"/>
</dbReference>
<dbReference type="GO" id="GO:0071555">
    <property type="term" value="P:cell wall organization"/>
    <property type="evidence" value="ECO:0007669"/>
    <property type="project" value="UniProtKB-KW"/>
</dbReference>